<evidence type="ECO:0000256" key="1">
    <source>
        <dbReference type="ARBA" id="ARBA00004170"/>
    </source>
</evidence>
<feature type="binding site" evidence="12">
    <location>
        <begin position="178"/>
        <end position="182"/>
    </location>
    <ligand>
        <name>ATP</name>
        <dbReference type="ChEBI" id="CHEBI:30616"/>
    </ligand>
</feature>
<evidence type="ECO:0000259" key="15">
    <source>
        <dbReference type="PROSITE" id="PS51196"/>
    </source>
</evidence>
<reference evidence="17" key="1">
    <citation type="journal article" date="2019" name="Int. J. Syst. Evol. Microbiol.">
        <title>The Global Catalogue of Microorganisms (GCM) 10K type strain sequencing project: providing services to taxonomists for standard genome sequencing and annotation.</title>
        <authorList>
            <consortium name="The Broad Institute Genomics Platform"/>
            <consortium name="The Broad Institute Genome Sequencing Center for Infectious Disease"/>
            <person name="Wu L."/>
            <person name="Ma J."/>
        </authorList>
    </citation>
    <scope>NUCLEOTIDE SEQUENCE [LARGE SCALE GENOMIC DNA]</scope>
    <source>
        <strain evidence="17">JCM 18542</strain>
    </source>
</reference>
<dbReference type="InterPro" id="IPR027417">
    <property type="entry name" value="P-loop_NTPase"/>
</dbReference>
<evidence type="ECO:0000256" key="7">
    <source>
        <dbReference type="ARBA" id="ARBA00022840"/>
    </source>
</evidence>
<dbReference type="EMBL" id="BAABKQ010000001">
    <property type="protein sequence ID" value="GAA4814826.1"/>
    <property type="molecule type" value="Genomic_DNA"/>
</dbReference>
<dbReference type="InterPro" id="IPR011116">
    <property type="entry name" value="SecA_Wing/Scaffold"/>
</dbReference>
<feature type="domain" description="Helicase ATP-binding" evidence="13">
    <location>
        <begin position="162"/>
        <end position="322"/>
    </location>
</feature>
<evidence type="ECO:0000256" key="3">
    <source>
        <dbReference type="ARBA" id="ARBA00022448"/>
    </source>
</evidence>
<feature type="domain" description="SecA family profile" evidence="15">
    <location>
        <begin position="79"/>
        <end position="640"/>
    </location>
</feature>
<dbReference type="Pfam" id="PF01043">
    <property type="entry name" value="SecA_PP_bind"/>
    <property type="match status" value="1"/>
</dbReference>
<comment type="catalytic activity">
    <reaction evidence="12">
        <text>ATP + H2O + cellular proteinSide 1 = ADP + phosphate + cellular proteinSide 2.</text>
        <dbReference type="EC" id="7.4.2.8"/>
    </reaction>
</comment>
<dbReference type="PANTHER" id="PTHR30612">
    <property type="entry name" value="SECA INNER MEMBRANE COMPONENT OF SEC PROTEIN SECRETION SYSTEM"/>
    <property type="match status" value="1"/>
</dbReference>
<comment type="function">
    <text evidence="12">Part of the Sec protein translocase complex. Interacts with the SecYEG preprotein conducting channel. Has a central role in coupling the hydrolysis of ATP to the transfer of proteins into and across the cell membrane, serving as an ATP-driven molecular motor driving the stepwise translocation of polypeptide chains across the membrane.</text>
</comment>
<evidence type="ECO:0000259" key="13">
    <source>
        <dbReference type="PROSITE" id="PS51192"/>
    </source>
</evidence>
<evidence type="ECO:0000256" key="2">
    <source>
        <dbReference type="ARBA" id="ARBA00007650"/>
    </source>
</evidence>
<dbReference type="InterPro" id="IPR036670">
    <property type="entry name" value="SecA_X-link_sf"/>
</dbReference>
<keyword evidence="17" id="KW-1185">Reference proteome</keyword>
<dbReference type="InterPro" id="IPR011115">
    <property type="entry name" value="SecA_DEAD"/>
</dbReference>
<evidence type="ECO:0000256" key="8">
    <source>
        <dbReference type="ARBA" id="ARBA00022927"/>
    </source>
</evidence>
<dbReference type="SUPFAM" id="SSF81886">
    <property type="entry name" value="Helical scaffold and wing domains of SecA"/>
    <property type="match status" value="1"/>
</dbReference>
<comment type="subunit">
    <text evidence="12">Monomer and homodimer. Part of the essential Sec protein translocation apparatus which comprises SecA, SecYEG and auxiliary proteins SecDF. Other proteins may also be involved.</text>
</comment>
<organism evidence="16 17">
    <name type="scientific">Tomitella cavernea</name>
    <dbReference type="NCBI Taxonomy" id="1387982"/>
    <lineage>
        <taxon>Bacteria</taxon>
        <taxon>Bacillati</taxon>
        <taxon>Actinomycetota</taxon>
        <taxon>Actinomycetes</taxon>
        <taxon>Mycobacteriales</taxon>
        <taxon>Tomitella</taxon>
    </lineage>
</organism>
<dbReference type="InterPro" id="IPR014018">
    <property type="entry name" value="SecA_motor_DEAD"/>
</dbReference>
<dbReference type="Pfam" id="PF07517">
    <property type="entry name" value="SecA_DEAD"/>
    <property type="match status" value="1"/>
</dbReference>
<protein>
    <recommendedName>
        <fullName evidence="12">Protein translocase subunit SecA</fullName>
        <ecNumber evidence="12">7.4.2.8</ecNumber>
    </recommendedName>
</protein>
<keyword evidence="4 12" id="KW-1003">Cell membrane</keyword>
<dbReference type="Pfam" id="PF21090">
    <property type="entry name" value="P-loop_SecA"/>
    <property type="match status" value="2"/>
</dbReference>
<feature type="domain" description="Helicase C-terminal" evidence="14">
    <location>
        <begin position="476"/>
        <end position="666"/>
    </location>
</feature>
<evidence type="ECO:0000256" key="5">
    <source>
        <dbReference type="ARBA" id="ARBA00022490"/>
    </source>
</evidence>
<comment type="similarity">
    <text evidence="2 12">Belongs to the SecA family.</text>
</comment>
<dbReference type="Gene3D" id="3.90.1440.10">
    <property type="entry name" value="SecA, preprotein cross-linking domain"/>
    <property type="match status" value="1"/>
</dbReference>
<dbReference type="PROSITE" id="PS51194">
    <property type="entry name" value="HELICASE_CTER"/>
    <property type="match status" value="1"/>
</dbReference>
<evidence type="ECO:0000256" key="6">
    <source>
        <dbReference type="ARBA" id="ARBA00022741"/>
    </source>
</evidence>
<dbReference type="CDD" id="cd17928">
    <property type="entry name" value="DEXDc_SecA"/>
    <property type="match status" value="1"/>
</dbReference>
<name>A0ABP9CRV0_9ACTN</name>
<dbReference type="PANTHER" id="PTHR30612:SF0">
    <property type="entry name" value="CHLOROPLAST PROTEIN-TRANSPORTING ATPASE"/>
    <property type="match status" value="1"/>
</dbReference>
<dbReference type="EC" id="7.4.2.8" evidence="12"/>
<dbReference type="InterPro" id="IPR036266">
    <property type="entry name" value="SecA_Wing/Scaffold_sf"/>
</dbReference>
<dbReference type="PRINTS" id="PR00906">
    <property type="entry name" value="SECA"/>
</dbReference>
<dbReference type="SUPFAM" id="SSF81767">
    <property type="entry name" value="Pre-protein crosslinking domain of SecA"/>
    <property type="match status" value="1"/>
</dbReference>
<keyword evidence="3 12" id="KW-0813">Transport</keyword>
<evidence type="ECO:0000313" key="17">
    <source>
        <dbReference type="Proteomes" id="UP001500839"/>
    </source>
</evidence>
<dbReference type="InterPro" id="IPR011130">
    <property type="entry name" value="SecA_preprotein_X-link_dom"/>
</dbReference>
<proteinExistence type="inferred from homology"/>
<keyword evidence="10 12" id="KW-0811">Translocation</keyword>
<dbReference type="SMART" id="SM00958">
    <property type="entry name" value="SecA_PP_bind"/>
    <property type="match status" value="1"/>
</dbReference>
<keyword evidence="8 12" id="KW-0653">Protein transport</keyword>
<dbReference type="HAMAP" id="MF_01382">
    <property type="entry name" value="SecA"/>
    <property type="match status" value="1"/>
</dbReference>
<gene>
    <name evidence="16" type="primary">secA2</name>
    <name evidence="12" type="synonym">secA</name>
    <name evidence="16" type="ORF">GCM10023353_20300</name>
</gene>
<keyword evidence="7 12" id="KW-0067">ATP-binding</keyword>
<evidence type="ECO:0000256" key="11">
    <source>
        <dbReference type="ARBA" id="ARBA00023136"/>
    </source>
</evidence>
<feature type="binding site" evidence="12">
    <location>
        <position position="566"/>
    </location>
    <ligand>
        <name>ATP</name>
        <dbReference type="ChEBI" id="CHEBI:30616"/>
    </ligand>
</feature>
<dbReference type="RefSeq" id="WP_345602269.1">
    <property type="nucleotide sequence ID" value="NZ_BAABKQ010000001.1"/>
</dbReference>
<evidence type="ECO:0000256" key="9">
    <source>
        <dbReference type="ARBA" id="ARBA00022967"/>
    </source>
</evidence>
<dbReference type="InterPro" id="IPR014001">
    <property type="entry name" value="Helicase_ATP-bd"/>
</dbReference>
<dbReference type="PROSITE" id="PS51196">
    <property type="entry name" value="SECA_MOTOR_DEAD"/>
    <property type="match status" value="1"/>
</dbReference>
<dbReference type="InterPro" id="IPR020937">
    <property type="entry name" value="SecA_CS"/>
</dbReference>
<dbReference type="PROSITE" id="PS01312">
    <property type="entry name" value="SECA"/>
    <property type="match status" value="1"/>
</dbReference>
<dbReference type="SMART" id="SM00957">
    <property type="entry name" value="SecA_DEAD"/>
    <property type="match status" value="1"/>
</dbReference>
<comment type="caution">
    <text evidence="16">The sequence shown here is derived from an EMBL/GenBank/DDBJ whole genome shotgun (WGS) entry which is preliminary data.</text>
</comment>
<dbReference type="Gene3D" id="1.10.3060.10">
    <property type="entry name" value="Helical scaffold and wing domains of SecA"/>
    <property type="match status" value="1"/>
</dbReference>
<dbReference type="InterPro" id="IPR044722">
    <property type="entry name" value="SecA_SF2_C"/>
</dbReference>
<dbReference type="PROSITE" id="PS51192">
    <property type="entry name" value="HELICASE_ATP_BIND_1"/>
    <property type="match status" value="1"/>
</dbReference>
<dbReference type="Pfam" id="PF07516">
    <property type="entry name" value="SecA_SW"/>
    <property type="match status" value="1"/>
</dbReference>
<evidence type="ECO:0000313" key="16">
    <source>
        <dbReference type="EMBL" id="GAA4814826.1"/>
    </source>
</evidence>
<keyword evidence="11 12" id="KW-0472">Membrane</keyword>
<dbReference type="Gene3D" id="3.40.50.300">
    <property type="entry name" value="P-loop containing nucleotide triphosphate hydrolases"/>
    <property type="match status" value="2"/>
</dbReference>
<dbReference type="SUPFAM" id="SSF52540">
    <property type="entry name" value="P-loop containing nucleoside triphosphate hydrolases"/>
    <property type="match status" value="2"/>
</dbReference>
<keyword evidence="5 12" id="KW-0963">Cytoplasm</keyword>
<feature type="binding site" evidence="12">
    <location>
        <position position="160"/>
    </location>
    <ligand>
        <name>ATP</name>
        <dbReference type="ChEBI" id="CHEBI:30616"/>
    </ligand>
</feature>
<sequence length="836" mass="89681">MIIDWRRSFAESCSMGVATPTVYRTGSLFGPHTGPGRHAAANLQSPSTQTLTTAVLVHTGAMGPSETLRTPSSPGERVAAAVRRLRHDPGTADLRRFEPLVADVVEGAAAWRAHTDGELSEAARARAGLDPDDDDALSRYLAVASEVSRRRIGLAPYPEQLLAAVSMLRGRVADMATGEGKTLVGFLVAAGFALAGRRVHVLTANEYLAGRDAAAGAGFYEMFGLSVTAVAEHMTDIERRRTYGSDVVYATVHQVGFDVLRDRRRTVEAQRLLPPLDMVVIDEIDAVLVDDAVVPLVIAGSGADTAAEIPVAGAVALLTEGVDYEVDAGGAGATLTDTGIRFLEDRLGVDNLYAEESIDLVTAAYVALHAQALVHRDVDYVVTGGRVRLIDDACGRIAQRQRWPDGLHAAIERKEGVAVTAQAEVLDQILVETVVRGYRGITGMSGSALEAADRLAEDLDLHTGVIGTHHPSIRIDEPDLLYASAEQRDTAAAARVRAAHDAGQPVLVGTGSVADSERFAALLAGHGVHAAVLNAKNDADEADTIARAGHKGAVTVSTQMAGRGVDIRLGPGAADTGGLLVLGLGRYVSPRLDRQLQGRAGRQGDPGRTVFYTSLADPVVTENVAPVRRPRSVDDDGLVSDRRSHRLYAHAQRVAEGALLQLHRTTRRFHTVTDNQRLSILHTRERLLTEPGALDDHLAGVWPDDPDAARKWTAPSRRGLAAEVVLYQLDRVWTRHMNRMVDIREGIHLRQLGRQDPLEEFTILAAQDFRGLAEEAAAATRAALENADRADATIEDLGLRRPSATWTYLVAPDSSESDADRAVAYFASARRALFGR</sequence>
<evidence type="ECO:0000259" key="14">
    <source>
        <dbReference type="PROSITE" id="PS51194"/>
    </source>
</evidence>
<dbReference type="InterPro" id="IPR000185">
    <property type="entry name" value="SecA"/>
</dbReference>
<evidence type="ECO:0000256" key="10">
    <source>
        <dbReference type="ARBA" id="ARBA00023010"/>
    </source>
</evidence>
<evidence type="ECO:0000256" key="12">
    <source>
        <dbReference type="HAMAP-Rule" id="MF_01382"/>
    </source>
</evidence>
<dbReference type="InterPro" id="IPR001650">
    <property type="entry name" value="Helicase_C-like"/>
</dbReference>
<keyword evidence="9 12" id="KW-1278">Translocase</keyword>
<keyword evidence="6 12" id="KW-0547">Nucleotide-binding</keyword>
<dbReference type="Proteomes" id="UP001500839">
    <property type="component" value="Unassembled WGS sequence"/>
</dbReference>
<accession>A0ABP9CRV0</accession>
<comment type="subcellular location">
    <subcellularLocation>
        <location evidence="12">Cell membrane</location>
        <topology evidence="12">Peripheral membrane protein</topology>
        <orientation evidence="12">Cytoplasmic side</orientation>
    </subcellularLocation>
    <subcellularLocation>
        <location evidence="12">Cytoplasm</location>
    </subcellularLocation>
    <subcellularLocation>
        <location evidence="1">Membrane</location>
        <topology evidence="1">Peripheral membrane protein</topology>
    </subcellularLocation>
    <text evidence="12">Distribution is 50-50.</text>
</comment>
<evidence type="ECO:0000256" key="4">
    <source>
        <dbReference type="ARBA" id="ARBA00022475"/>
    </source>
</evidence>